<organism evidence="1 2">
    <name type="scientific">Dactylonectria macrodidyma</name>
    <dbReference type="NCBI Taxonomy" id="307937"/>
    <lineage>
        <taxon>Eukaryota</taxon>
        <taxon>Fungi</taxon>
        <taxon>Dikarya</taxon>
        <taxon>Ascomycota</taxon>
        <taxon>Pezizomycotina</taxon>
        <taxon>Sordariomycetes</taxon>
        <taxon>Hypocreomycetidae</taxon>
        <taxon>Hypocreales</taxon>
        <taxon>Nectriaceae</taxon>
        <taxon>Dactylonectria</taxon>
    </lineage>
</organism>
<reference evidence="1" key="1">
    <citation type="journal article" date="2021" name="Nat. Commun.">
        <title>Genetic determinants of endophytism in the Arabidopsis root mycobiome.</title>
        <authorList>
            <person name="Mesny F."/>
            <person name="Miyauchi S."/>
            <person name="Thiergart T."/>
            <person name="Pickel B."/>
            <person name="Atanasova L."/>
            <person name="Karlsson M."/>
            <person name="Huettel B."/>
            <person name="Barry K.W."/>
            <person name="Haridas S."/>
            <person name="Chen C."/>
            <person name="Bauer D."/>
            <person name="Andreopoulos W."/>
            <person name="Pangilinan J."/>
            <person name="LaButti K."/>
            <person name="Riley R."/>
            <person name="Lipzen A."/>
            <person name="Clum A."/>
            <person name="Drula E."/>
            <person name="Henrissat B."/>
            <person name="Kohler A."/>
            <person name="Grigoriev I.V."/>
            <person name="Martin F.M."/>
            <person name="Hacquard S."/>
        </authorList>
    </citation>
    <scope>NUCLEOTIDE SEQUENCE</scope>
    <source>
        <strain evidence="1">MPI-CAGE-AT-0147</strain>
    </source>
</reference>
<evidence type="ECO:0000313" key="1">
    <source>
        <dbReference type="EMBL" id="KAH7156994.1"/>
    </source>
</evidence>
<sequence>MNKSLMMLQYLSIPPGLSLSFALGGISTLIARNLTHGTVYNRTCQHMQSSYGSVSVMTACSHSPLERPIASCSSTTYAPSIDPLRSDGLPITTHVGTRGVMADSLRASLLIS</sequence>
<dbReference type="AlphaFoldDB" id="A0A9P9JEA8"/>
<comment type="caution">
    <text evidence="1">The sequence shown here is derived from an EMBL/GenBank/DDBJ whole genome shotgun (WGS) entry which is preliminary data.</text>
</comment>
<name>A0A9P9JEA8_9HYPO</name>
<dbReference type="EMBL" id="JAGMUV010000005">
    <property type="protein sequence ID" value="KAH7156994.1"/>
    <property type="molecule type" value="Genomic_DNA"/>
</dbReference>
<gene>
    <name evidence="1" type="ORF">EDB81DRAFT_409193</name>
</gene>
<keyword evidence="2" id="KW-1185">Reference proteome</keyword>
<dbReference type="Proteomes" id="UP000738349">
    <property type="component" value="Unassembled WGS sequence"/>
</dbReference>
<protein>
    <submittedName>
        <fullName evidence="1">Uncharacterized protein</fullName>
    </submittedName>
</protein>
<accession>A0A9P9JEA8</accession>
<proteinExistence type="predicted"/>
<evidence type="ECO:0000313" key="2">
    <source>
        <dbReference type="Proteomes" id="UP000738349"/>
    </source>
</evidence>